<keyword evidence="7" id="KW-1185">Reference proteome</keyword>
<keyword evidence="2" id="KW-0285">Flavoprotein</keyword>
<comment type="cofactor">
    <cofactor evidence="1">
        <name>FMN</name>
        <dbReference type="ChEBI" id="CHEBI:58210"/>
    </cofactor>
</comment>
<dbReference type="PANTHER" id="PTHR33798:SF5">
    <property type="entry name" value="FLAVIN REDUCTASE LIKE DOMAIN-CONTAINING PROTEIN"/>
    <property type="match status" value="1"/>
</dbReference>
<evidence type="ECO:0000259" key="5">
    <source>
        <dbReference type="Pfam" id="PF01613"/>
    </source>
</evidence>
<dbReference type="Gene3D" id="2.30.110.10">
    <property type="entry name" value="Electron Transport, Fmn-binding Protein, Chain A"/>
    <property type="match status" value="1"/>
</dbReference>
<comment type="similarity">
    <text evidence="4">Belongs to the flavoredoxin family.</text>
</comment>
<evidence type="ECO:0000313" key="7">
    <source>
        <dbReference type="Proteomes" id="UP000032578"/>
    </source>
</evidence>
<dbReference type="InterPro" id="IPR002563">
    <property type="entry name" value="Flavin_Rdtase-like_dom"/>
</dbReference>
<gene>
    <name evidence="6" type="ORF">PW52_05830</name>
</gene>
<dbReference type="RefSeq" id="WP_044631987.1">
    <property type="nucleotide sequence ID" value="NZ_JTDW01000004.1"/>
</dbReference>
<dbReference type="STRING" id="1435349.PW52_05830"/>
<dbReference type="SUPFAM" id="SSF50475">
    <property type="entry name" value="FMN-binding split barrel"/>
    <property type="match status" value="1"/>
</dbReference>
<organism evidence="6 7">
    <name type="scientific">Neotamlana sedimentorum</name>
    <dbReference type="NCBI Taxonomy" id="1435349"/>
    <lineage>
        <taxon>Bacteria</taxon>
        <taxon>Pseudomonadati</taxon>
        <taxon>Bacteroidota</taxon>
        <taxon>Flavobacteriia</taxon>
        <taxon>Flavobacteriales</taxon>
        <taxon>Flavobacteriaceae</taxon>
        <taxon>Neotamlana</taxon>
    </lineage>
</organism>
<keyword evidence="3" id="KW-0288">FMN</keyword>
<evidence type="ECO:0000256" key="3">
    <source>
        <dbReference type="ARBA" id="ARBA00022643"/>
    </source>
</evidence>
<dbReference type="GO" id="GO:0010181">
    <property type="term" value="F:FMN binding"/>
    <property type="evidence" value="ECO:0007669"/>
    <property type="project" value="InterPro"/>
</dbReference>
<dbReference type="AlphaFoldDB" id="A0A0D7WEF9"/>
<dbReference type="PANTHER" id="PTHR33798">
    <property type="entry name" value="FLAVOPROTEIN OXYGENASE"/>
    <property type="match status" value="1"/>
</dbReference>
<evidence type="ECO:0000313" key="6">
    <source>
        <dbReference type="EMBL" id="KJD36127.1"/>
    </source>
</evidence>
<dbReference type="GO" id="GO:0016646">
    <property type="term" value="F:oxidoreductase activity, acting on the CH-NH group of donors, NAD or NADP as acceptor"/>
    <property type="evidence" value="ECO:0007669"/>
    <property type="project" value="UniProtKB-ARBA"/>
</dbReference>
<dbReference type="EMBL" id="JTDW01000004">
    <property type="protein sequence ID" value="KJD36127.1"/>
    <property type="molecule type" value="Genomic_DNA"/>
</dbReference>
<evidence type="ECO:0000256" key="2">
    <source>
        <dbReference type="ARBA" id="ARBA00022630"/>
    </source>
</evidence>
<dbReference type="OrthoDB" id="5293996at2"/>
<name>A0A0D7WEF9_9FLAO</name>
<evidence type="ECO:0000256" key="4">
    <source>
        <dbReference type="ARBA" id="ARBA00038054"/>
    </source>
</evidence>
<dbReference type="PATRIC" id="fig|1435349.4.peg.2123"/>
<protein>
    <submittedName>
        <fullName evidence="6">Flavin oxidoreductase</fullName>
    </submittedName>
</protein>
<comment type="caution">
    <text evidence="6">The sequence shown here is derived from an EMBL/GenBank/DDBJ whole genome shotgun (WGS) entry which is preliminary data.</text>
</comment>
<evidence type="ECO:0000256" key="1">
    <source>
        <dbReference type="ARBA" id="ARBA00001917"/>
    </source>
</evidence>
<accession>A0A0D7WEF9</accession>
<proteinExistence type="inferred from homology"/>
<reference evidence="6 7" key="1">
    <citation type="submission" date="2014-11" db="EMBL/GenBank/DDBJ databases">
        <title>Tamlana sedimentorum sp. nov., isolated from shallow sand sediments of the Sea of Japan.</title>
        <authorList>
            <person name="Romanenko L.A."/>
        </authorList>
    </citation>
    <scope>NUCLEOTIDE SEQUENCE [LARGE SCALE GENOMIC DNA]</scope>
    <source>
        <strain evidence="6 7">JCM 19808</strain>
    </source>
</reference>
<sequence length="205" mass="22975">MIHYKKTDIEKLPHIYKINLINSCSGYKSANLIGTKSSENNNNVAVFSSVTHLGSAPALLGFFLRPTTVPRDTYANIKETGVYTINHIYKDIIEDAHHTSAKYDASISEFDITALQPEEKNKFHAPFVKGSPVQIGMKFVEEYHIKANDTLLIVGEIIDLYINDNLQEIDGFINLSKGEVAAINALDGYAVADKNKRFSYQRPKH</sequence>
<dbReference type="Proteomes" id="UP000032578">
    <property type="component" value="Unassembled WGS sequence"/>
</dbReference>
<dbReference type="InterPro" id="IPR012349">
    <property type="entry name" value="Split_barrel_FMN-bd"/>
</dbReference>
<feature type="domain" description="Flavin reductase like" evidence="5">
    <location>
        <begin position="32"/>
        <end position="167"/>
    </location>
</feature>
<dbReference type="Pfam" id="PF01613">
    <property type="entry name" value="Flavin_Reduct"/>
    <property type="match status" value="1"/>
</dbReference>